<accession>V6LSR0</accession>
<organism evidence="2">
    <name type="scientific">Spironucleus salmonicida</name>
    <dbReference type="NCBI Taxonomy" id="348837"/>
    <lineage>
        <taxon>Eukaryota</taxon>
        <taxon>Metamonada</taxon>
        <taxon>Diplomonadida</taxon>
        <taxon>Hexamitidae</taxon>
        <taxon>Hexamitinae</taxon>
        <taxon>Spironucleus</taxon>
    </lineage>
</organism>
<feature type="compositionally biased region" description="Basic and acidic residues" evidence="1">
    <location>
        <begin position="13"/>
        <end position="22"/>
    </location>
</feature>
<evidence type="ECO:0000313" key="2">
    <source>
        <dbReference type="EMBL" id="EST46721.1"/>
    </source>
</evidence>
<feature type="region of interest" description="Disordered" evidence="1">
    <location>
        <begin position="62"/>
        <end position="89"/>
    </location>
</feature>
<keyword evidence="4" id="KW-1185">Reference proteome</keyword>
<protein>
    <submittedName>
        <fullName evidence="2">Uncharacterized protein</fullName>
    </submittedName>
</protein>
<dbReference type="Proteomes" id="UP000018208">
    <property type="component" value="Unassembled WGS sequence"/>
</dbReference>
<sequence>MSERNQPPAGAAAKEERQRYLEPHGAQRHAIQPKFAREKSGEKQRKVEFKYELRGFGMDSERNAAGVEREDAGEEHESWKRRYGAVWGR</sequence>
<feature type="compositionally biased region" description="Basic and acidic residues" evidence="1">
    <location>
        <begin position="35"/>
        <end position="44"/>
    </location>
</feature>
<gene>
    <name evidence="2" type="ORF">SS50377_13263</name>
    <name evidence="3" type="ORF">SS50377_24053</name>
</gene>
<name>V6LSR0_9EUKA</name>
<dbReference type="EMBL" id="AUWU02000004">
    <property type="protein sequence ID" value="KAH0574108.1"/>
    <property type="molecule type" value="Genomic_DNA"/>
</dbReference>
<dbReference type="AlphaFoldDB" id="V6LSR0"/>
<dbReference type="VEuPathDB" id="GiardiaDB:SS50377_24053"/>
<evidence type="ECO:0000313" key="4">
    <source>
        <dbReference type="Proteomes" id="UP000018208"/>
    </source>
</evidence>
<dbReference type="EMBL" id="KI546068">
    <property type="protein sequence ID" value="EST46721.1"/>
    <property type="molecule type" value="Genomic_DNA"/>
</dbReference>
<reference evidence="3" key="2">
    <citation type="submission" date="2020-12" db="EMBL/GenBank/DDBJ databases">
        <title>New Spironucleus salmonicida genome in near-complete chromosomes.</title>
        <authorList>
            <person name="Xu F."/>
            <person name="Kurt Z."/>
            <person name="Jimenez-Gonzalez A."/>
            <person name="Astvaldsson A."/>
            <person name="Andersson J.O."/>
            <person name="Svard S.G."/>
        </authorList>
    </citation>
    <scope>NUCLEOTIDE SEQUENCE</scope>
    <source>
        <strain evidence="3">ATCC 50377</strain>
    </source>
</reference>
<reference evidence="2 3" key="1">
    <citation type="journal article" date="2014" name="PLoS Genet.">
        <title>The Genome of Spironucleus salmonicida Highlights a Fish Pathogen Adapted to Fluctuating Environments.</title>
        <authorList>
            <person name="Xu F."/>
            <person name="Jerlstrom-Hultqvist J."/>
            <person name="Einarsson E."/>
            <person name="Astvaldsson A."/>
            <person name="Svard S.G."/>
            <person name="Andersson J.O."/>
        </authorList>
    </citation>
    <scope>NUCLEOTIDE SEQUENCE</scope>
    <source>
        <strain evidence="3">ATCC 50377</strain>
    </source>
</reference>
<evidence type="ECO:0000256" key="1">
    <source>
        <dbReference type="SAM" id="MobiDB-lite"/>
    </source>
</evidence>
<proteinExistence type="predicted"/>
<feature type="compositionally biased region" description="Basic and acidic residues" evidence="1">
    <location>
        <begin position="62"/>
        <end position="80"/>
    </location>
</feature>
<feature type="region of interest" description="Disordered" evidence="1">
    <location>
        <begin position="1"/>
        <end position="44"/>
    </location>
</feature>
<evidence type="ECO:0000313" key="3">
    <source>
        <dbReference type="EMBL" id="KAH0574108.1"/>
    </source>
</evidence>